<protein>
    <submittedName>
        <fullName evidence="1">Uncharacterized protein</fullName>
    </submittedName>
</protein>
<reference evidence="1 2" key="1">
    <citation type="submission" date="2024-02" db="EMBL/GenBank/DDBJ databases">
        <title>A draft genome for the cacao thread blight pathogen Marasmius crinis-equi.</title>
        <authorList>
            <person name="Cohen S.P."/>
            <person name="Baruah I.K."/>
            <person name="Amoako-Attah I."/>
            <person name="Bukari Y."/>
            <person name="Meinhardt L.W."/>
            <person name="Bailey B.A."/>
        </authorList>
    </citation>
    <scope>NUCLEOTIDE SEQUENCE [LARGE SCALE GENOMIC DNA]</scope>
    <source>
        <strain evidence="1 2">GH-76</strain>
    </source>
</reference>
<proteinExistence type="predicted"/>
<evidence type="ECO:0000313" key="2">
    <source>
        <dbReference type="Proteomes" id="UP001465976"/>
    </source>
</evidence>
<sequence length="210" mass="23186">MTDQMSEQIDELADIGKTPLLETLVFGARCAERIFGSLRYAPYLRSVEYQLDDSGTSDLDNSMDTVSWSTLPHLDLDYGDKDTPITVLNALHLGSGSQSFVYHCGYMSYDFSGVAYDPVVSNVFMLSLHVGSKEGIYALFHDIFRGVTLPSLTTLGIQFIDFMDCSGCTLTTLSLEGVPLTEADVIRFLKLTPAIHTFILCELWASAPEI</sequence>
<name>A0ABR3EPI0_9AGAR</name>
<keyword evidence="2" id="KW-1185">Reference proteome</keyword>
<dbReference type="EMBL" id="JBAHYK010002585">
    <property type="protein sequence ID" value="KAL0564783.1"/>
    <property type="molecule type" value="Genomic_DNA"/>
</dbReference>
<dbReference type="Proteomes" id="UP001465976">
    <property type="component" value="Unassembled WGS sequence"/>
</dbReference>
<evidence type="ECO:0000313" key="1">
    <source>
        <dbReference type="EMBL" id="KAL0564783.1"/>
    </source>
</evidence>
<accession>A0ABR3EPI0</accession>
<comment type="caution">
    <text evidence="1">The sequence shown here is derived from an EMBL/GenBank/DDBJ whole genome shotgun (WGS) entry which is preliminary data.</text>
</comment>
<organism evidence="1 2">
    <name type="scientific">Marasmius crinis-equi</name>
    <dbReference type="NCBI Taxonomy" id="585013"/>
    <lineage>
        <taxon>Eukaryota</taxon>
        <taxon>Fungi</taxon>
        <taxon>Dikarya</taxon>
        <taxon>Basidiomycota</taxon>
        <taxon>Agaricomycotina</taxon>
        <taxon>Agaricomycetes</taxon>
        <taxon>Agaricomycetidae</taxon>
        <taxon>Agaricales</taxon>
        <taxon>Marasmiineae</taxon>
        <taxon>Marasmiaceae</taxon>
        <taxon>Marasmius</taxon>
    </lineage>
</organism>
<gene>
    <name evidence="1" type="ORF">V5O48_017256</name>
</gene>